<organism evidence="2 3">
    <name type="scientific">Carpinus fangiana</name>
    <dbReference type="NCBI Taxonomy" id="176857"/>
    <lineage>
        <taxon>Eukaryota</taxon>
        <taxon>Viridiplantae</taxon>
        <taxon>Streptophyta</taxon>
        <taxon>Embryophyta</taxon>
        <taxon>Tracheophyta</taxon>
        <taxon>Spermatophyta</taxon>
        <taxon>Magnoliopsida</taxon>
        <taxon>eudicotyledons</taxon>
        <taxon>Gunneridae</taxon>
        <taxon>Pentapetalae</taxon>
        <taxon>rosids</taxon>
        <taxon>fabids</taxon>
        <taxon>Fagales</taxon>
        <taxon>Betulaceae</taxon>
        <taxon>Carpinus</taxon>
    </lineage>
</organism>
<proteinExistence type="predicted"/>
<accession>A0A5N6L017</accession>
<dbReference type="Proteomes" id="UP000327013">
    <property type="component" value="Unassembled WGS sequence"/>
</dbReference>
<evidence type="ECO:0000313" key="3">
    <source>
        <dbReference type="Proteomes" id="UP000327013"/>
    </source>
</evidence>
<sequence length="479" mass="52007">MSFPSKRSLASLALAFAVANALPAQTSPNLEKRCVLEPWGTPSADLWTSSGTTDWLNNWWDHNSPYWGADGFSKSFGEMWLGDYNHICNIDDPTSCDFETLYVLQAMKNLRDWQAGVVQANTWNAAIGALRTLKWTETFYRQPADNTLVLKEIILALQMIGGMMAAPLGLKSTLASSLFNGVSSGFGNTISAPKDQTIVKAADLGNTLADWFESGMTSMFSMNDALFKGSLMTTMDQSRLTSYGATMTKALAIQTLWSQGGVFLIAYNPLGTCDEDQYGPQEAKWCGDDGKVYYLYSYDGNNVVAPPGLDQLGKDDFADISMVNVIKSSMGAYNVAQYDYNAAVAKQRALDAIIHGDVNTGRTPQEFGPDWEGTFRIPFCDMTNTRVHEGFPVDMVTGYGSSPPLCGPICNNDADLTARFWKATGIDGTLNSDTNCASAKIQANTPPPPTTTLDCNKDCFSGFVVDPGLCQQQCGGFGI</sequence>
<evidence type="ECO:0000256" key="1">
    <source>
        <dbReference type="SAM" id="SignalP"/>
    </source>
</evidence>
<evidence type="ECO:0000313" key="2">
    <source>
        <dbReference type="EMBL" id="KAB8356679.1"/>
    </source>
</evidence>
<reference evidence="2 3" key="1">
    <citation type="submission" date="2019-06" db="EMBL/GenBank/DDBJ databases">
        <title>A chromosomal-level reference genome of Carpinus fangiana (Coryloideae, Betulaceae).</title>
        <authorList>
            <person name="Yang X."/>
            <person name="Wang Z."/>
            <person name="Zhang L."/>
            <person name="Hao G."/>
            <person name="Liu J."/>
            <person name="Yang Y."/>
        </authorList>
    </citation>
    <scope>NUCLEOTIDE SEQUENCE [LARGE SCALE GENOMIC DNA]</scope>
    <source>
        <strain evidence="2">Cfa_2016G</strain>
        <tissue evidence="2">Leaf</tissue>
    </source>
</reference>
<dbReference type="AlphaFoldDB" id="A0A5N6L017"/>
<keyword evidence="1" id="KW-0732">Signal</keyword>
<feature type="chain" id="PRO_5024329453" evidence="1">
    <location>
        <begin position="22"/>
        <end position="479"/>
    </location>
</feature>
<protein>
    <submittedName>
        <fullName evidence="2">Uncharacterized protein</fullName>
    </submittedName>
</protein>
<feature type="signal peptide" evidence="1">
    <location>
        <begin position="1"/>
        <end position="21"/>
    </location>
</feature>
<name>A0A5N6L017_9ROSI</name>
<dbReference type="OrthoDB" id="5383967at2759"/>
<comment type="caution">
    <text evidence="2">The sequence shown here is derived from an EMBL/GenBank/DDBJ whole genome shotgun (WGS) entry which is preliminary data.</text>
</comment>
<keyword evidence="3" id="KW-1185">Reference proteome</keyword>
<dbReference type="EMBL" id="VIBQ01000016">
    <property type="protein sequence ID" value="KAB8356679.1"/>
    <property type="molecule type" value="Genomic_DNA"/>
</dbReference>
<gene>
    <name evidence="2" type="ORF">FH972_024255</name>
</gene>